<dbReference type="Proteomes" id="UP000789342">
    <property type="component" value="Unassembled WGS sequence"/>
</dbReference>
<organism evidence="1 2">
    <name type="scientific">Acaulospora morrowiae</name>
    <dbReference type="NCBI Taxonomy" id="94023"/>
    <lineage>
        <taxon>Eukaryota</taxon>
        <taxon>Fungi</taxon>
        <taxon>Fungi incertae sedis</taxon>
        <taxon>Mucoromycota</taxon>
        <taxon>Glomeromycotina</taxon>
        <taxon>Glomeromycetes</taxon>
        <taxon>Diversisporales</taxon>
        <taxon>Acaulosporaceae</taxon>
        <taxon>Acaulospora</taxon>
    </lineage>
</organism>
<protein>
    <submittedName>
        <fullName evidence="1">8455_t:CDS:1</fullName>
    </submittedName>
</protein>
<gene>
    <name evidence="1" type="ORF">AMORRO_LOCUS14100</name>
</gene>
<feature type="non-terminal residue" evidence="1">
    <location>
        <position position="92"/>
    </location>
</feature>
<name>A0A9N9NHS8_9GLOM</name>
<accession>A0A9N9NHS8</accession>
<proteinExistence type="predicted"/>
<sequence length="92" mass="10515">FEATEYLSSSSYPTISDIRLVIGGLIRHFEKFINEGTHLDEDCMFADSIRFKLNEYWLLFDKTVTIATILDSSSKLKTFISEEKKIAAITSL</sequence>
<dbReference type="AlphaFoldDB" id="A0A9N9NHS8"/>
<dbReference type="EMBL" id="CAJVPV010026626">
    <property type="protein sequence ID" value="CAG8732073.1"/>
    <property type="molecule type" value="Genomic_DNA"/>
</dbReference>
<feature type="non-terminal residue" evidence="1">
    <location>
        <position position="1"/>
    </location>
</feature>
<comment type="caution">
    <text evidence="1">The sequence shown here is derived from an EMBL/GenBank/DDBJ whole genome shotgun (WGS) entry which is preliminary data.</text>
</comment>
<evidence type="ECO:0000313" key="1">
    <source>
        <dbReference type="EMBL" id="CAG8732073.1"/>
    </source>
</evidence>
<dbReference type="OrthoDB" id="2421975at2759"/>
<evidence type="ECO:0000313" key="2">
    <source>
        <dbReference type="Proteomes" id="UP000789342"/>
    </source>
</evidence>
<reference evidence="1" key="1">
    <citation type="submission" date="2021-06" db="EMBL/GenBank/DDBJ databases">
        <authorList>
            <person name="Kallberg Y."/>
            <person name="Tangrot J."/>
            <person name="Rosling A."/>
        </authorList>
    </citation>
    <scope>NUCLEOTIDE SEQUENCE</scope>
    <source>
        <strain evidence="1">CL551</strain>
    </source>
</reference>
<keyword evidence="2" id="KW-1185">Reference proteome</keyword>